<dbReference type="InterPro" id="IPR000843">
    <property type="entry name" value="HTH_LacI"/>
</dbReference>
<dbReference type="SMART" id="SM00354">
    <property type="entry name" value="HTH_LACI"/>
    <property type="match status" value="1"/>
</dbReference>
<keyword evidence="2" id="KW-0238">DNA-binding</keyword>
<dbReference type="InterPro" id="IPR001761">
    <property type="entry name" value="Peripla_BP/Lac1_sug-bd_dom"/>
</dbReference>
<dbReference type="InterPro" id="IPR010982">
    <property type="entry name" value="Lambda_DNA-bd_dom_sf"/>
</dbReference>
<dbReference type="RefSeq" id="WP_006599594.1">
    <property type="nucleotide sequence ID" value="NZ_GL622359.1"/>
</dbReference>
<evidence type="ECO:0000256" key="2">
    <source>
        <dbReference type="ARBA" id="ARBA00023125"/>
    </source>
</evidence>
<accession>E6MJI7</accession>
<proteinExistence type="predicted"/>
<dbReference type="STRING" id="887929.HMP0721_2172"/>
<dbReference type="InterPro" id="IPR028082">
    <property type="entry name" value="Peripla_BP_I"/>
</dbReference>
<dbReference type="CDD" id="cd06267">
    <property type="entry name" value="PBP1_LacI_sugar_binding-like"/>
    <property type="match status" value="1"/>
</dbReference>
<reference evidence="5 6" key="1">
    <citation type="submission" date="2010-12" db="EMBL/GenBank/DDBJ databases">
        <authorList>
            <person name="Muzny D."/>
            <person name="Qin X."/>
            <person name="Deng J."/>
            <person name="Jiang H."/>
            <person name="Liu Y."/>
            <person name="Qu J."/>
            <person name="Song X.-Z."/>
            <person name="Zhang L."/>
            <person name="Thornton R."/>
            <person name="Coyle M."/>
            <person name="Francisco L."/>
            <person name="Jackson L."/>
            <person name="Javaid M."/>
            <person name="Korchina V."/>
            <person name="Kovar C."/>
            <person name="Mata R."/>
            <person name="Mathew T."/>
            <person name="Ngo R."/>
            <person name="Nguyen L."/>
            <person name="Nguyen N."/>
            <person name="Okwuonu G."/>
            <person name="Ongeri F."/>
            <person name="Pham C."/>
            <person name="Simmons D."/>
            <person name="Wilczek-Boney K."/>
            <person name="Hale W."/>
            <person name="Jakkamsetti A."/>
            <person name="Pham P."/>
            <person name="Ruth R."/>
            <person name="San Lucas F."/>
            <person name="Warren J."/>
            <person name="Zhang J."/>
            <person name="Zhao Z."/>
            <person name="Zhou C."/>
            <person name="Zhu D."/>
            <person name="Lee S."/>
            <person name="Bess C."/>
            <person name="Blankenburg K."/>
            <person name="Forbes L."/>
            <person name="Fu Q."/>
            <person name="Gubbala S."/>
            <person name="Hirani K."/>
            <person name="Jayaseelan J.C."/>
            <person name="Lara F."/>
            <person name="Munidasa M."/>
            <person name="Palculict T."/>
            <person name="Patil S."/>
            <person name="Pu L.-L."/>
            <person name="Saada N."/>
            <person name="Tang L."/>
            <person name="Weissenberger G."/>
            <person name="Zhu Y."/>
            <person name="Hemphill L."/>
            <person name="Shang Y."/>
            <person name="Youmans B."/>
            <person name="Ayvaz T."/>
            <person name="Ross M."/>
            <person name="Santibanez J."/>
            <person name="Aqrawi P."/>
            <person name="Gross S."/>
            <person name="Joshi V."/>
            <person name="Fowler G."/>
            <person name="Nazareth L."/>
            <person name="Reid J."/>
            <person name="Worley K."/>
            <person name="Petrosino J."/>
            <person name="Highlander S."/>
            <person name="Gibbs R."/>
        </authorList>
    </citation>
    <scope>NUCLEOTIDE SEQUENCE [LARGE SCALE GENOMIC DNA]</scope>
    <source>
        <strain evidence="5 6">ATCC 23263</strain>
    </source>
</reference>
<evidence type="ECO:0000256" key="3">
    <source>
        <dbReference type="ARBA" id="ARBA00023163"/>
    </source>
</evidence>
<dbReference type="Proteomes" id="UP000004754">
    <property type="component" value="Unassembled WGS sequence"/>
</dbReference>
<dbReference type="CDD" id="cd01392">
    <property type="entry name" value="HTH_LacI"/>
    <property type="match status" value="1"/>
</dbReference>
<keyword evidence="6" id="KW-1185">Reference proteome</keyword>
<dbReference type="PROSITE" id="PS50932">
    <property type="entry name" value="HTH_LACI_2"/>
    <property type="match status" value="1"/>
</dbReference>
<dbReference type="PANTHER" id="PTHR30146:SF109">
    <property type="entry name" value="HTH-TYPE TRANSCRIPTIONAL REGULATOR GALS"/>
    <property type="match status" value="1"/>
</dbReference>
<comment type="caution">
    <text evidence="5">The sequence shown here is derived from an EMBL/GenBank/DDBJ whole genome shotgun (WGS) entry which is preliminary data.</text>
</comment>
<gene>
    <name evidence="5" type="ORF">HMP0721_2172</name>
</gene>
<dbReference type="GO" id="GO:0000976">
    <property type="term" value="F:transcription cis-regulatory region binding"/>
    <property type="evidence" value="ECO:0007669"/>
    <property type="project" value="TreeGrafter"/>
</dbReference>
<dbReference type="Pfam" id="PF00532">
    <property type="entry name" value="Peripla_BP_1"/>
    <property type="match status" value="1"/>
</dbReference>
<name>E6MJI7_9FIRM</name>
<keyword evidence="1" id="KW-0805">Transcription regulation</keyword>
<dbReference type="PANTHER" id="PTHR30146">
    <property type="entry name" value="LACI-RELATED TRANSCRIPTIONAL REPRESSOR"/>
    <property type="match status" value="1"/>
</dbReference>
<keyword evidence="3" id="KW-0804">Transcription</keyword>
<organism evidence="5 6">
    <name type="scientific">Pseudoramibacter alactolyticus ATCC 23263</name>
    <dbReference type="NCBI Taxonomy" id="887929"/>
    <lineage>
        <taxon>Bacteria</taxon>
        <taxon>Bacillati</taxon>
        <taxon>Bacillota</taxon>
        <taxon>Clostridia</taxon>
        <taxon>Eubacteriales</taxon>
        <taxon>Eubacteriaceae</taxon>
        <taxon>Pseudoramibacter</taxon>
    </lineage>
</organism>
<dbReference type="Pfam" id="PF00356">
    <property type="entry name" value="LacI"/>
    <property type="match status" value="1"/>
</dbReference>
<dbReference type="eggNOG" id="COG1609">
    <property type="taxonomic scope" value="Bacteria"/>
</dbReference>
<sequence>MTTLKDVAKLAHVDVSTVSRALNNTSYVHPDTKARILAAVKELSYQPNVLVRELRHGKRNTIGVVVPKLTFSIFAEVTFGIEEEARRRGYYTLLCNTLDDPNTEKQCLNRLRNGFVDGIIIAATGTNTRLLRDIRVSGLPVTQIIRQHDARMSSVVVDYVEIGYKAVSYLVEKGCQKIALVNGSMQIPPYQDRYKGYLKAIHQYGLNPITVEKTAVLRGMHYGYDCTNLLIDRGEALDAVLVATDSQGMGALRALKENDLKAPDDIRVLSMTGYRVGPMLETTLTSMELPGIEIGRQAADITIRAIEADADHAVDPQQLLLSASLAVRESTG</sequence>
<protein>
    <submittedName>
        <fullName evidence="5">Sugar-binding domain protein</fullName>
    </submittedName>
</protein>
<dbReference type="SUPFAM" id="SSF53822">
    <property type="entry name" value="Periplasmic binding protein-like I"/>
    <property type="match status" value="1"/>
</dbReference>
<evidence type="ECO:0000313" key="5">
    <source>
        <dbReference type="EMBL" id="EFV00723.1"/>
    </source>
</evidence>
<dbReference type="Gene3D" id="3.40.50.2300">
    <property type="match status" value="2"/>
</dbReference>
<dbReference type="HOGENOM" id="CLU_037628_6_1_9"/>
<dbReference type="GO" id="GO:0003700">
    <property type="term" value="F:DNA-binding transcription factor activity"/>
    <property type="evidence" value="ECO:0007669"/>
    <property type="project" value="TreeGrafter"/>
</dbReference>
<dbReference type="Gene3D" id="1.10.260.40">
    <property type="entry name" value="lambda repressor-like DNA-binding domains"/>
    <property type="match status" value="1"/>
</dbReference>
<dbReference type="OrthoDB" id="1776574at2"/>
<evidence type="ECO:0000256" key="1">
    <source>
        <dbReference type="ARBA" id="ARBA00023015"/>
    </source>
</evidence>
<feature type="domain" description="HTH lacI-type" evidence="4">
    <location>
        <begin position="2"/>
        <end position="56"/>
    </location>
</feature>
<dbReference type="SUPFAM" id="SSF47413">
    <property type="entry name" value="lambda repressor-like DNA-binding domains"/>
    <property type="match status" value="1"/>
</dbReference>
<evidence type="ECO:0000313" key="6">
    <source>
        <dbReference type="Proteomes" id="UP000004754"/>
    </source>
</evidence>
<dbReference type="AlphaFoldDB" id="E6MJI7"/>
<dbReference type="EMBL" id="AEQN01000028">
    <property type="protein sequence ID" value="EFV00723.1"/>
    <property type="molecule type" value="Genomic_DNA"/>
</dbReference>
<evidence type="ECO:0000259" key="4">
    <source>
        <dbReference type="PROSITE" id="PS50932"/>
    </source>
</evidence>